<comment type="subcellular location">
    <subcellularLocation>
        <location evidence="1 11">Mitochondrion inner membrane</location>
        <topology evidence="1 11">Single-pass membrane protein</topology>
    </subcellularLocation>
</comment>
<keyword evidence="7 11" id="KW-0472">Membrane</keyword>
<dbReference type="EMBL" id="VXIS01000167">
    <property type="protein sequence ID" value="KAA8899418.1"/>
    <property type="molecule type" value="Genomic_DNA"/>
</dbReference>
<keyword evidence="14" id="KW-1185">Reference proteome</keyword>
<dbReference type="PANTHER" id="PTHR28202:SF1">
    <property type="entry name" value="ASSEMBLY FACTOR CBP4"/>
    <property type="match status" value="1"/>
</dbReference>
<dbReference type="InterPro" id="IPR012420">
    <property type="entry name" value="Cbp4"/>
</dbReference>
<evidence type="ECO:0000256" key="10">
    <source>
        <dbReference type="ARBA" id="ARBA00031521"/>
    </source>
</evidence>
<evidence type="ECO:0000256" key="4">
    <source>
        <dbReference type="ARBA" id="ARBA00022792"/>
    </source>
</evidence>
<evidence type="ECO:0000256" key="5">
    <source>
        <dbReference type="ARBA" id="ARBA00022989"/>
    </source>
</evidence>
<evidence type="ECO:0000256" key="8">
    <source>
        <dbReference type="ARBA" id="ARBA00023186"/>
    </source>
</evidence>
<protein>
    <recommendedName>
        <fullName evidence="10 11">Cytochrome b mRNA-processing protein 4</fullName>
    </recommendedName>
</protein>
<evidence type="ECO:0000256" key="1">
    <source>
        <dbReference type="ARBA" id="ARBA00004434"/>
    </source>
</evidence>
<reference evidence="13 14" key="1">
    <citation type="submission" date="2019-09" db="EMBL/GenBank/DDBJ databases">
        <title>Draft genome of the ectomycorrhizal ascomycete Sphaerosporella brunnea.</title>
        <authorList>
            <consortium name="DOE Joint Genome Institute"/>
            <person name="Benucci G.M."/>
            <person name="Marozzi G."/>
            <person name="Antonielli L."/>
            <person name="Sanchez S."/>
            <person name="Marco P."/>
            <person name="Wang X."/>
            <person name="Falini L.B."/>
            <person name="Barry K."/>
            <person name="Haridas S."/>
            <person name="Lipzen A."/>
            <person name="Labutti K."/>
            <person name="Grigoriev I.V."/>
            <person name="Murat C."/>
            <person name="Martin F."/>
            <person name="Albertini E."/>
            <person name="Donnini D."/>
            <person name="Bonito G."/>
        </authorList>
    </citation>
    <scope>NUCLEOTIDE SEQUENCE [LARGE SCALE GENOMIC DNA]</scope>
    <source>
        <strain evidence="13 14">Sb_GMNB300</strain>
    </source>
</reference>
<comment type="similarity">
    <text evidence="2 11">Belongs to the CBP4 family.</text>
</comment>
<accession>A0A5J5EP66</accession>
<name>A0A5J5EP66_9PEZI</name>
<sequence length="118" mass="13811">MPLQAKTYLKMLAAGVIVCIGGPALVIYLTPDPDELFKKYNPELQKKALAERETRLKQHEEFLAQLREYSKSDKPIWLVAAEEEKKRKALADAQRARAREEMERQRQDIMEEQQQRAR</sequence>
<evidence type="ECO:0000256" key="12">
    <source>
        <dbReference type="SAM" id="MobiDB-lite"/>
    </source>
</evidence>
<evidence type="ECO:0000313" key="14">
    <source>
        <dbReference type="Proteomes" id="UP000326924"/>
    </source>
</evidence>
<feature type="transmembrane region" description="Helical" evidence="11">
    <location>
        <begin position="12"/>
        <end position="30"/>
    </location>
</feature>
<organism evidence="13 14">
    <name type="scientific">Sphaerosporella brunnea</name>
    <dbReference type="NCBI Taxonomy" id="1250544"/>
    <lineage>
        <taxon>Eukaryota</taxon>
        <taxon>Fungi</taxon>
        <taxon>Dikarya</taxon>
        <taxon>Ascomycota</taxon>
        <taxon>Pezizomycotina</taxon>
        <taxon>Pezizomycetes</taxon>
        <taxon>Pezizales</taxon>
        <taxon>Pyronemataceae</taxon>
        <taxon>Sphaerosporella</taxon>
    </lineage>
</organism>
<keyword evidence="6 11" id="KW-0496">Mitochondrion</keyword>
<proteinExistence type="inferred from homology"/>
<gene>
    <name evidence="13" type="ORF">FN846DRAFT_960594</name>
</gene>
<keyword evidence="5 11" id="KW-1133">Transmembrane helix</keyword>
<dbReference type="Pfam" id="PF07960">
    <property type="entry name" value="CBP4"/>
    <property type="match status" value="1"/>
</dbReference>
<evidence type="ECO:0000256" key="11">
    <source>
        <dbReference type="RuleBase" id="RU368005"/>
    </source>
</evidence>
<dbReference type="GO" id="GO:0005743">
    <property type="term" value="C:mitochondrial inner membrane"/>
    <property type="evidence" value="ECO:0007669"/>
    <property type="project" value="UniProtKB-SubCell"/>
</dbReference>
<keyword evidence="4 11" id="KW-0999">Mitochondrion inner membrane</keyword>
<comment type="function">
    <text evidence="9 11">Essential for the assembly of ubiquinol-cytochrome c reductase. It has a direct effect on the correct occurrence of the Rieske protein, core 4, core 5 and apocytochrome b.</text>
</comment>
<dbReference type="PANTHER" id="PTHR28202">
    <property type="entry name" value="ASSEMBLY FACTOR CBP4"/>
    <property type="match status" value="1"/>
</dbReference>
<dbReference type="GO" id="GO:0034551">
    <property type="term" value="P:mitochondrial respiratory chain complex III assembly"/>
    <property type="evidence" value="ECO:0007669"/>
    <property type="project" value="TreeGrafter"/>
</dbReference>
<dbReference type="Proteomes" id="UP000326924">
    <property type="component" value="Unassembled WGS sequence"/>
</dbReference>
<keyword evidence="3 11" id="KW-0812">Transmembrane</keyword>
<keyword evidence="8 11" id="KW-0143">Chaperone</keyword>
<feature type="region of interest" description="Disordered" evidence="12">
    <location>
        <begin position="89"/>
        <end position="118"/>
    </location>
</feature>
<dbReference type="OrthoDB" id="5576752at2759"/>
<evidence type="ECO:0000256" key="9">
    <source>
        <dbReference type="ARBA" id="ARBA00025413"/>
    </source>
</evidence>
<comment type="caution">
    <text evidence="13">The sequence shown here is derived from an EMBL/GenBank/DDBJ whole genome shotgun (WGS) entry which is preliminary data.</text>
</comment>
<evidence type="ECO:0000313" key="13">
    <source>
        <dbReference type="EMBL" id="KAA8899418.1"/>
    </source>
</evidence>
<dbReference type="InParanoid" id="A0A5J5EP66"/>
<evidence type="ECO:0000256" key="7">
    <source>
        <dbReference type="ARBA" id="ARBA00023136"/>
    </source>
</evidence>
<evidence type="ECO:0000256" key="3">
    <source>
        <dbReference type="ARBA" id="ARBA00022692"/>
    </source>
</evidence>
<dbReference type="AlphaFoldDB" id="A0A5J5EP66"/>
<evidence type="ECO:0000256" key="2">
    <source>
        <dbReference type="ARBA" id="ARBA00006780"/>
    </source>
</evidence>
<evidence type="ECO:0000256" key="6">
    <source>
        <dbReference type="ARBA" id="ARBA00023128"/>
    </source>
</evidence>